<evidence type="ECO:0000256" key="2">
    <source>
        <dbReference type="ARBA" id="ARBA00022516"/>
    </source>
</evidence>
<keyword evidence="2 10" id="KW-0444">Lipid biosynthesis</keyword>
<dbReference type="InterPro" id="IPR029052">
    <property type="entry name" value="Metallo-depent_PP-like"/>
</dbReference>
<comment type="cofactor">
    <cofactor evidence="10">
        <name>Mn(2+)</name>
        <dbReference type="ChEBI" id="CHEBI:29035"/>
    </cofactor>
    <text evidence="10">Binds 2 Mn(2+) ions per subunit in a binuclear metal center.</text>
</comment>
<keyword evidence="6 10" id="KW-0378">Hydrolase</keyword>
<organism evidence="12 13">
    <name type="scientific">Roseateles aquae</name>
    <dbReference type="NCBI Taxonomy" id="3077235"/>
    <lineage>
        <taxon>Bacteria</taxon>
        <taxon>Pseudomonadati</taxon>
        <taxon>Pseudomonadota</taxon>
        <taxon>Betaproteobacteria</taxon>
        <taxon>Burkholderiales</taxon>
        <taxon>Sphaerotilaceae</taxon>
        <taxon>Roseateles</taxon>
    </lineage>
</organism>
<keyword evidence="7 10" id="KW-0443">Lipid metabolism</keyword>
<dbReference type="PANTHER" id="PTHR34990">
    <property type="entry name" value="UDP-2,3-DIACYLGLUCOSAMINE HYDROLASE-RELATED"/>
    <property type="match status" value="1"/>
</dbReference>
<comment type="catalytic activity">
    <reaction evidence="10">
        <text>UDP-2-N,3-O-bis[(3R)-3-hydroxytetradecanoyl]-alpha-D-glucosamine + H2O = 2-N,3-O-bis[(3R)-3-hydroxytetradecanoyl]-alpha-D-glucosaminyl 1-phosphate + UMP + 2 H(+)</text>
        <dbReference type="Rhea" id="RHEA:25213"/>
        <dbReference type="ChEBI" id="CHEBI:15377"/>
        <dbReference type="ChEBI" id="CHEBI:15378"/>
        <dbReference type="ChEBI" id="CHEBI:57865"/>
        <dbReference type="ChEBI" id="CHEBI:57957"/>
        <dbReference type="ChEBI" id="CHEBI:78847"/>
        <dbReference type="EC" id="3.6.1.54"/>
    </reaction>
</comment>
<evidence type="ECO:0000256" key="9">
    <source>
        <dbReference type="ARBA" id="ARBA00023211"/>
    </source>
</evidence>
<dbReference type="EC" id="3.6.1.54" evidence="10"/>
<reference evidence="12" key="1">
    <citation type="submission" date="2023-09" db="EMBL/GenBank/DDBJ databases">
        <title>Paucibacter sp. APW11 Genome sequencing and assembly.</title>
        <authorList>
            <person name="Kim I."/>
        </authorList>
    </citation>
    <scope>NUCLEOTIDE SEQUENCE</scope>
    <source>
        <strain evidence="12">APW11</strain>
    </source>
</reference>
<feature type="binding site" evidence="10">
    <location>
        <position position="189"/>
    </location>
    <ligand>
        <name>substrate</name>
    </ligand>
</feature>
<dbReference type="NCBIfam" id="NF003743">
    <property type="entry name" value="PRK05340.1"/>
    <property type="match status" value="1"/>
</dbReference>
<evidence type="ECO:0000256" key="5">
    <source>
        <dbReference type="ARBA" id="ARBA00022723"/>
    </source>
</evidence>
<evidence type="ECO:0000256" key="8">
    <source>
        <dbReference type="ARBA" id="ARBA00023136"/>
    </source>
</evidence>
<dbReference type="InterPro" id="IPR043461">
    <property type="entry name" value="LpxH-like"/>
</dbReference>
<comment type="function">
    <text evidence="10">Hydrolyzes the pyrophosphate bond of UDP-2,3-diacylglucosamine to yield 2,3-diacylglucosamine 1-phosphate (lipid X) and UMP by catalyzing the attack of water at the alpha-P atom. Involved in the biosynthesis of lipid A, a phosphorylated glycolipid that anchors the lipopolysaccharide to the outer membrane of the cell.</text>
</comment>
<feature type="binding site" evidence="10">
    <location>
        <position position="32"/>
    </location>
    <ligand>
        <name>Mn(2+)</name>
        <dbReference type="ChEBI" id="CHEBI:29035"/>
        <label>1</label>
    </ligand>
</feature>
<feature type="domain" description="Calcineurin-like phosphoesterase" evidence="11">
    <location>
        <begin position="27"/>
        <end position="222"/>
    </location>
</feature>
<evidence type="ECO:0000256" key="3">
    <source>
        <dbReference type="ARBA" id="ARBA00022519"/>
    </source>
</evidence>
<evidence type="ECO:0000256" key="1">
    <source>
        <dbReference type="ARBA" id="ARBA00022475"/>
    </source>
</evidence>
<dbReference type="PANTHER" id="PTHR34990:SF1">
    <property type="entry name" value="UDP-2,3-DIACYLGLUCOSAMINE HYDROLASE"/>
    <property type="match status" value="1"/>
</dbReference>
<feature type="binding site" evidence="10">
    <location>
        <begin position="101"/>
        <end position="102"/>
    </location>
    <ligand>
        <name>substrate</name>
    </ligand>
</feature>
<dbReference type="GO" id="GO:0016787">
    <property type="term" value="F:hydrolase activity"/>
    <property type="evidence" value="ECO:0007669"/>
    <property type="project" value="UniProtKB-KW"/>
</dbReference>
<keyword evidence="8 10" id="KW-0472">Membrane</keyword>
<evidence type="ECO:0000313" key="12">
    <source>
        <dbReference type="EMBL" id="MDT8999162.1"/>
    </source>
</evidence>
<keyword evidence="1 10" id="KW-1003">Cell membrane</keyword>
<feature type="binding site" evidence="10">
    <location>
        <position position="136"/>
    </location>
    <ligand>
        <name>Mn(2+)</name>
        <dbReference type="ChEBI" id="CHEBI:29035"/>
        <label>2</label>
    </ligand>
</feature>
<feature type="binding site" evidence="10">
    <location>
        <position position="220"/>
    </location>
    <ligand>
        <name>Mn(2+)</name>
        <dbReference type="ChEBI" id="CHEBI:29035"/>
        <label>1</label>
    </ligand>
</feature>
<gene>
    <name evidence="10" type="primary">lpxH</name>
    <name evidence="12" type="ORF">RQP53_07770</name>
</gene>
<feature type="binding site" evidence="10">
    <location>
        <position position="186"/>
    </location>
    <ligand>
        <name>substrate</name>
    </ligand>
</feature>
<dbReference type="CDD" id="cd07398">
    <property type="entry name" value="MPP_YbbF-LpxH"/>
    <property type="match status" value="1"/>
</dbReference>
<evidence type="ECO:0000256" key="6">
    <source>
        <dbReference type="ARBA" id="ARBA00022801"/>
    </source>
</evidence>
<feature type="binding site" evidence="10">
    <location>
        <position position="34"/>
    </location>
    <ligand>
        <name>Mn(2+)</name>
        <dbReference type="ChEBI" id="CHEBI:29035"/>
        <label>1</label>
    </ligand>
</feature>
<dbReference type="Gene3D" id="3.60.21.10">
    <property type="match status" value="1"/>
</dbReference>
<feature type="binding site" evidence="10">
    <location>
        <position position="218"/>
    </location>
    <ligand>
        <name>Mn(2+)</name>
        <dbReference type="ChEBI" id="CHEBI:29035"/>
        <label>2</label>
    </ligand>
</feature>
<evidence type="ECO:0000256" key="10">
    <source>
        <dbReference type="HAMAP-Rule" id="MF_00575"/>
    </source>
</evidence>
<dbReference type="InterPro" id="IPR004843">
    <property type="entry name" value="Calcineurin-like_PHP"/>
</dbReference>
<protein>
    <recommendedName>
        <fullName evidence="10">UDP-2,3-diacylglucosamine hydrolase</fullName>
        <ecNumber evidence="10">3.6.1.54</ecNumber>
    </recommendedName>
    <alternativeName>
        <fullName evidence="10">UDP-2,3-diacylglucosamine diphosphatase</fullName>
    </alternativeName>
</protein>
<dbReference type="HAMAP" id="MF_00575">
    <property type="entry name" value="LpxH"/>
    <property type="match status" value="1"/>
</dbReference>
<dbReference type="InterPro" id="IPR010138">
    <property type="entry name" value="UDP-diacylglucosamine_Hdrlase"/>
</dbReference>
<keyword evidence="3 10" id="KW-0997">Cell inner membrane</keyword>
<comment type="pathway">
    <text evidence="10">Glycolipid biosynthesis; lipid IV(A) biosynthesis; lipid IV(A) from (3R)-3-hydroxytetradecanoyl-[acyl-carrier-protein] and UDP-N-acetyl-alpha-D-glucosamine: step 4/6.</text>
</comment>
<keyword evidence="13" id="KW-1185">Reference proteome</keyword>
<dbReference type="RefSeq" id="WP_315649652.1">
    <property type="nucleotide sequence ID" value="NZ_JAVXZY010000002.1"/>
</dbReference>
<dbReference type="Proteomes" id="UP001246372">
    <property type="component" value="Unassembled WGS sequence"/>
</dbReference>
<dbReference type="Pfam" id="PF00149">
    <property type="entry name" value="Metallophos"/>
    <property type="match status" value="1"/>
</dbReference>
<evidence type="ECO:0000256" key="4">
    <source>
        <dbReference type="ARBA" id="ARBA00022556"/>
    </source>
</evidence>
<comment type="caution">
    <text evidence="12">The sequence shown here is derived from an EMBL/GenBank/DDBJ whole genome shotgun (WGS) entry which is preliminary data.</text>
</comment>
<comment type="similarity">
    <text evidence="10">Belongs to the LpxH family.</text>
</comment>
<proteinExistence type="inferred from homology"/>
<sequence>MKSRPDDASGAAAAATPLIAPPSWRAIDFLSDLHLSPSTPGTLAALRRWLASTDADAVFLLGDIFEVWVGDDARHDDFEAACVALLGSASQRLSLFFMAGNRDFLLGRDMAEACGLQLLSDPCCLHAFGRRLLLSHGDALCLADSGYQAFRQQVRSASWQHDFLSRPLSERHDIARQLREGSRLKQQQQGPELWAEPDTEACLAALREADAELLLHGHTHRPAIHQLDRQRQRWVLSDWDFDAAAPRGDVLRLDAAGLRRLSVS</sequence>
<evidence type="ECO:0000313" key="13">
    <source>
        <dbReference type="Proteomes" id="UP001246372"/>
    </source>
</evidence>
<evidence type="ECO:0000259" key="11">
    <source>
        <dbReference type="Pfam" id="PF00149"/>
    </source>
</evidence>
<keyword evidence="9 10" id="KW-0464">Manganese</keyword>
<evidence type="ECO:0000256" key="7">
    <source>
        <dbReference type="ARBA" id="ARBA00023098"/>
    </source>
</evidence>
<accession>A0ABU3P9B5</accession>
<dbReference type="EMBL" id="JAVXZY010000002">
    <property type="protein sequence ID" value="MDT8999162.1"/>
    <property type="molecule type" value="Genomic_DNA"/>
</dbReference>
<keyword evidence="5 10" id="KW-0479">Metal-binding</keyword>
<keyword evidence="4 10" id="KW-0441">Lipid A biosynthesis</keyword>
<feature type="binding site" evidence="10">
    <location>
        <position position="63"/>
    </location>
    <ligand>
        <name>Mn(2+)</name>
        <dbReference type="ChEBI" id="CHEBI:29035"/>
        <label>2</label>
    </ligand>
</feature>
<feature type="binding site" evidence="10">
    <location>
        <position position="218"/>
    </location>
    <ligand>
        <name>substrate</name>
    </ligand>
</feature>
<dbReference type="SUPFAM" id="SSF56300">
    <property type="entry name" value="Metallo-dependent phosphatases"/>
    <property type="match status" value="1"/>
</dbReference>
<feature type="binding site" evidence="10">
    <location>
        <position position="63"/>
    </location>
    <ligand>
        <name>Mn(2+)</name>
        <dbReference type="ChEBI" id="CHEBI:29035"/>
        <label>1</label>
    </ligand>
</feature>
<feature type="binding site" evidence="10">
    <location>
        <position position="144"/>
    </location>
    <ligand>
        <name>substrate</name>
    </ligand>
</feature>
<name>A0ABU3P9B5_9BURK</name>
<feature type="binding site" evidence="10">
    <location>
        <position position="101"/>
    </location>
    <ligand>
        <name>Mn(2+)</name>
        <dbReference type="ChEBI" id="CHEBI:29035"/>
        <label>2</label>
    </ligand>
</feature>
<feature type="binding site" evidence="10">
    <location>
        <position position="182"/>
    </location>
    <ligand>
        <name>substrate</name>
    </ligand>
</feature>
<comment type="subcellular location">
    <subcellularLocation>
        <location evidence="10">Cell inner membrane</location>
        <topology evidence="10">Peripheral membrane protein</topology>
        <orientation evidence="10">Cytoplasmic side</orientation>
    </subcellularLocation>
</comment>